<reference evidence="2 3" key="1">
    <citation type="submission" date="2016-05" db="EMBL/GenBank/DDBJ databases">
        <title>Complete Genome and Methylome Analysis of Psychrotrophic Bacterial Isolates from Antarctic Lake Untersee.</title>
        <authorList>
            <person name="Fomenkov A."/>
            <person name="Akimov V.N."/>
            <person name="Vasilyeva L.V."/>
            <person name="Andersen D."/>
            <person name="Vincze T."/>
            <person name="Roberts R.J."/>
        </authorList>
    </citation>
    <scope>NUCLEOTIDE SEQUENCE [LARGE SCALE GENOMIC DNA]</scope>
    <source>
        <strain evidence="2 3">U14-5</strain>
    </source>
</reference>
<dbReference type="Pfam" id="PF00550">
    <property type="entry name" value="PP-binding"/>
    <property type="match status" value="1"/>
</dbReference>
<dbReference type="Proteomes" id="UP000185426">
    <property type="component" value="Chromosome"/>
</dbReference>
<organism evidence="2 3">
    <name type="scientific">Bacillus safensis</name>
    <dbReference type="NCBI Taxonomy" id="561879"/>
    <lineage>
        <taxon>Bacteria</taxon>
        <taxon>Bacillati</taxon>
        <taxon>Bacillota</taxon>
        <taxon>Bacilli</taxon>
        <taxon>Bacillales</taxon>
        <taxon>Bacillaceae</taxon>
        <taxon>Bacillus</taxon>
    </lineage>
</organism>
<gene>
    <name evidence="2" type="ORF">BSA145_16195</name>
</gene>
<dbReference type="InterPro" id="IPR009081">
    <property type="entry name" value="PP-bd_ACP"/>
</dbReference>
<evidence type="ECO:0000313" key="2">
    <source>
        <dbReference type="EMBL" id="APT47274.1"/>
    </source>
</evidence>
<dbReference type="RefSeq" id="WP_051627339.1">
    <property type="nucleotide sequence ID" value="NZ_BSBF01000001.1"/>
</dbReference>
<protein>
    <recommendedName>
        <fullName evidence="1">Carrier domain-containing protein</fullName>
    </recommendedName>
</protein>
<evidence type="ECO:0000259" key="1">
    <source>
        <dbReference type="PROSITE" id="PS50075"/>
    </source>
</evidence>
<dbReference type="InterPro" id="IPR036736">
    <property type="entry name" value="ACP-like_sf"/>
</dbReference>
<dbReference type="SUPFAM" id="SSF47336">
    <property type="entry name" value="ACP-like"/>
    <property type="match status" value="1"/>
</dbReference>
<feature type="domain" description="Carrier" evidence="1">
    <location>
        <begin position="5"/>
        <end position="85"/>
    </location>
</feature>
<evidence type="ECO:0000313" key="3">
    <source>
        <dbReference type="Proteomes" id="UP000185426"/>
    </source>
</evidence>
<dbReference type="EMBL" id="CP015607">
    <property type="protein sequence ID" value="APT47274.1"/>
    <property type="molecule type" value="Genomic_DNA"/>
</dbReference>
<dbReference type="Gene3D" id="1.10.1200.10">
    <property type="entry name" value="ACP-like"/>
    <property type="match status" value="1"/>
</dbReference>
<name>A0A1L6ZL82_BACIA</name>
<proteinExistence type="predicted"/>
<accession>A0A1L6ZL82</accession>
<sequence length="87" mass="9698">MNETTDVLSLSSQVKDLVLRSLDDSSKVSIGADEELTNHGLDSIKAVSLILELEEVFDIQFADEELLTEHFSTINKIVHQLQNKLAD</sequence>
<dbReference type="AlphaFoldDB" id="A0A1L6ZL82"/>
<dbReference type="PROSITE" id="PS50075">
    <property type="entry name" value="CARRIER"/>
    <property type="match status" value="1"/>
</dbReference>